<dbReference type="Proteomes" id="UP000823561">
    <property type="component" value="Chromosome 24"/>
</dbReference>
<dbReference type="GO" id="GO:0016787">
    <property type="term" value="F:hydrolase activity"/>
    <property type="evidence" value="ECO:0007669"/>
    <property type="project" value="InterPro"/>
</dbReference>
<proteinExistence type="predicted"/>
<name>A0AAV6FEY8_9TELE</name>
<dbReference type="SUPFAM" id="SSF54060">
    <property type="entry name" value="His-Me finger endonucleases"/>
    <property type="match status" value="1"/>
</dbReference>
<dbReference type="InterPro" id="IPR020821">
    <property type="entry name" value="ENPP1-3/EXOG-like_nuc-like"/>
</dbReference>
<feature type="domain" description="ENPP1-3/EXOG-like endonuclease/phosphodiesterase" evidence="2">
    <location>
        <begin position="65"/>
        <end position="260"/>
    </location>
</feature>
<dbReference type="InterPro" id="IPR001604">
    <property type="entry name" value="Endo_G_ENPP1-like_dom"/>
</dbReference>
<evidence type="ECO:0000259" key="2">
    <source>
        <dbReference type="SMART" id="SM00477"/>
    </source>
</evidence>
<dbReference type="GO" id="GO:0003676">
    <property type="term" value="F:nucleic acid binding"/>
    <property type="evidence" value="ECO:0007669"/>
    <property type="project" value="InterPro"/>
</dbReference>
<evidence type="ECO:0000313" key="5">
    <source>
        <dbReference type="Proteomes" id="UP000823561"/>
    </source>
</evidence>
<evidence type="ECO:0000256" key="1">
    <source>
        <dbReference type="SAM" id="SignalP"/>
    </source>
</evidence>
<dbReference type="AlphaFoldDB" id="A0AAV6FEY8"/>
<evidence type="ECO:0008006" key="6">
    <source>
        <dbReference type="Google" id="ProtNLM"/>
    </source>
</evidence>
<dbReference type="PANTHER" id="PTHR21472">
    <property type="entry name" value="ENDONUCLEASE DOMAIN-CONTAINING 1 PROTEIN ENDOD1"/>
    <property type="match status" value="1"/>
</dbReference>
<keyword evidence="1" id="KW-0732">Signal</keyword>
<dbReference type="SMART" id="SM00477">
    <property type="entry name" value="NUC"/>
    <property type="match status" value="1"/>
</dbReference>
<feature type="signal peptide" evidence="1">
    <location>
        <begin position="1"/>
        <end position="21"/>
    </location>
</feature>
<dbReference type="InterPro" id="IPR039015">
    <property type="entry name" value="ENDOD1"/>
</dbReference>
<dbReference type="PANTHER" id="PTHR21472:SF30">
    <property type="entry name" value="ENDONUCLEASE DOMAIN-CONTAINING 1 PROTEIN-RELATED"/>
    <property type="match status" value="1"/>
</dbReference>
<evidence type="ECO:0000259" key="3">
    <source>
        <dbReference type="SMART" id="SM00892"/>
    </source>
</evidence>
<dbReference type="InterPro" id="IPR044925">
    <property type="entry name" value="His-Me_finger_sf"/>
</dbReference>
<organism evidence="4 5">
    <name type="scientific">Alosa alosa</name>
    <name type="common">allis shad</name>
    <dbReference type="NCBI Taxonomy" id="278164"/>
    <lineage>
        <taxon>Eukaryota</taxon>
        <taxon>Metazoa</taxon>
        <taxon>Chordata</taxon>
        <taxon>Craniata</taxon>
        <taxon>Vertebrata</taxon>
        <taxon>Euteleostomi</taxon>
        <taxon>Actinopterygii</taxon>
        <taxon>Neopterygii</taxon>
        <taxon>Teleostei</taxon>
        <taxon>Clupei</taxon>
        <taxon>Clupeiformes</taxon>
        <taxon>Clupeoidei</taxon>
        <taxon>Clupeidae</taxon>
        <taxon>Alosa</taxon>
    </lineage>
</organism>
<sequence>MKLVGQAVLIILVNSVAVGLGEVVTNFSQSCSQFFSNPNKEVTPPDVFPGPQYRQICQKQANQNFYEFATLYDSVNRIPVFSAYEYVGHKPCTRKVVWYFEPQLDDQNKGPSMAPESTVSKAMRGNNQALGSDYGKSGYDKGHLYPVFHTNSQSCADSTFTLTNAAPQQPSFNRGEWKKMENDLVKFLNQNCLPIRAYVVTGVVPSTNPPVFVPSGRVNVPTHFWNAYCCLDNNFQPMFSGGYLSTNDKQKGQSFNTTSALEQVL</sequence>
<feature type="domain" description="DNA/RNA non-specific endonuclease/pyrophosphatase/phosphodiesterase" evidence="3">
    <location>
        <begin position="64"/>
        <end position="262"/>
    </location>
</feature>
<comment type="caution">
    <text evidence="4">The sequence shown here is derived from an EMBL/GenBank/DDBJ whole genome shotgun (WGS) entry which is preliminary data.</text>
</comment>
<dbReference type="Gene3D" id="3.40.570.10">
    <property type="entry name" value="Extracellular Endonuclease, subunit A"/>
    <property type="match status" value="1"/>
</dbReference>
<reference evidence="4" key="1">
    <citation type="submission" date="2020-10" db="EMBL/GenBank/DDBJ databases">
        <title>Chromosome-scale genome assembly of the Allis shad, Alosa alosa.</title>
        <authorList>
            <person name="Margot Z."/>
            <person name="Christophe K."/>
            <person name="Cabau C."/>
            <person name="Louis A."/>
            <person name="Berthelot C."/>
            <person name="Parey E."/>
            <person name="Roest Crollius H."/>
            <person name="Montfort J."/>
            <person name="Robinson-Rechavi M."/>
            <person name="Bucao C."/>
            <person name="Bouchez O."/>
            <person name="Gislard M."/>
            <person name="Lluch J."/>
            <person name="Milhes M."/>
            <person name="Lampietro C."/>
            <person name="Lopez Roques C."/>
            <person name="Donnadieu C."/>
            <person name="Braasch I."/>
            <person name="Desvignes T."/>
            <person name="Postlethwait J."/>
            <person name="Bobe J."/>
            <person name="Guiguen Y."/>
        </authorList>
    </citation>
    <scope>NUCLEOTIDE SEQUENCE</scope>
    <source>
        <strain evidence="4">M-15738</strain>
        <tissue evidence="4">Blood</tissue>
    </source>
</reference>
<accession>A0AAV6FEY8</accession>
<dbReference type="SMART" id="SM00892">
    <property type="entry name" value="Endonuclease_NS"/>
    <property type="match status" value="1"/>
</dbReference>
<keyword evidence="5" id="KW-1185">Reference proteome</keyword>
<gene>
    <name evidence="4" type="ORF">AALO_G00303100</name>
</gene>
<dbReference type="Pfam" id="PF01223">
    <property type="entry name" value="Endonuclease_NS"/>
    <property type="match status" value="1"/>
</dbReference>
<feature type="non-terminal residue" evidence="4">
    <location>
        <position position="265"/>
    </location>
</feature>
<dbReference type="GO" id="GO:0046872">
    <property type="term" value="F:metal ion binding"/>
    <property type="evidence" value="ECO:0007669"/>
    <property type="project" value="InterPro"/>
</dbReference>
<feature type="chain" id="PRO_5043495953" description="Endonuclease" evidence="1">
    <location>
        <begin position="22"/>
        <end position="265"/>
    </location>
</feature>
<evidence type="ECO:0000313" key="4">
    <source>
        <dbReference type="EMBL" id="KAG5261358.1"/>
    </source>
</evidence>
<dbReference type="EMBL" id="JADWDJ010000024">
    <property type="protein sequence ID" value="KAG5261358.1"/>
    <property type="molecule type" value="Genomic_DNA"/>
</dbReference>
<protein>
    <recommendedName>
        <fullName evidence="6">Endonuclease</fullName>
    </recommendedName>
</protein>
<dbReference type="InterPro" id="IPR044929">
    <property type="entry name" value="DNA/RNA_non-sp_Endonuclease_sf"/>
</dbReference>